<evidence type="ECO:0000256" key="2">
    <source>
        <dbReference type="ARBA" id="ARBA00007935"/>
    </source>
</evidence>
<keyword evidence="4" id="KW-1003">Cell membrane</keyword>
<dbReference type="RefSeq" id="WP_039678512.1">
    <property type="nucleotide sequence ID" value="NZ_JAWGXO010000014.1"/>
</dbReference>
<feature type="transmembrane region" description="Helical" evidence="8">
    <location>
        <begin position="331"/>
        <end position="349"/>
    </location>
</feature>
<evidence type="ECO:0000256" key="5">
    <source>
        <dbReference type="ARBA" id="ARBA00022692"/>
    </source>
</evidence>
<dbReference type="AlphaFoldDB" id="A0A0B3VNK1"/>
<sequence>MEISVKQKRSLSNKKGFLFWILLLTVILAVTVVIAIAIGSTYVEPGEVYKVLLNKLTKGSLFGNVGTVMTQNIIWEIRFPRVLLGAICGAGLALCGVMMQCVTKNPIAEPYILGISSGASCGAVGVIVLGGVSAIGINSISAGAFVGSIISGVLVFAIGTKMGKTTSTTRLVLTGMAISTIFSALTNLLIYSAENSNQAKNALFWTVGSLGGAKWDVLLLPFVILIIVMIIVFIMSKSLDILLLGDDNAIVLGINVKFIKSMILILATLLTSSLVAITGAIGFIGLVVPHVCRTIGGNDHKKLIVLSSLVGAIFLIISDVFARGLFPPIEIPIGIITSLVGGPFFLYLISKREYDFGGNE</sequence>
<dbReference type="STRING" id="1577792.QX51_03445"/>
<dbReference type="InterPro" id="IPR037294">
    <property type="entry name" value="ABC_BtuC-like"/>
</dbReference>
<feature type="transmembrane region" description="Helical" evidence="8">
    <location>
        <begin position="17"/>
        <end position="43"/>
    </location>
</feature>
<evidence type="ECO:0000313" key="9">
    <source>
        <dbReference type="EMBL" id="KHS58366.1"/>
    </source>
</evidence>
<feature type="transmembrane region" description="Helical" evidence="8">
    <location>
        <begin position="303"/>
        <end position="325"/>
    </location>
</feature>
<dbReference type="GO" id="GO:0022857">
    <property type="term" value="F:transmembrane transporter activity"/>
    <property type="evidence" value="ECO:0007669"/>
    <property type="project" value="InterPro"/>
</dbReference>
<feature type="transmembrane region" description="Helical" evidence="8">
    <location>
        <begin position="248"/>
        <end position="267"/>
    </location>
</feature>
<accession>A0A0B3VNK1</accession>
<dbReference type="GO" id="GO:0033214">
    <property type="term" value="P:siderophore-iron import into cell"/>
    <property type="evidence" value="ECO:0007669"/>
    <property type="project" value="TreeGrafter"/>
</dbReference>
<reference evidence="9 10" key="1">
    <citation type="submission" date="2014-12" db="EMBL/GenBank/DDBJ databases">
        <title>Draft genome sequence of Terrisporobacter sp. 08-306576, isolated from the blood culture of a bacteremia patient.</title>
        <authorList>
            <person name="Lund L.C."/>
            <person name="Sydenham T.V."/>
            <person name="Hogh S.V."/>
            <person name="Skov M.N."/>
            <person name="Kemp M."/>
            <person name="Justesen U.S."/>
        </authorList>
    </citation>
    <scope>NUCLEOTIDE SEQUENCE [LARGE SCALE GENOMIC DNA]</scope>
    <source>
        <strain evidence="9 10">08-306576</strain>
    </source>
</reference>
<dbReference type="OrthoDB" id="9792889at2"/>
<organism evidence="9 10">
    <name type="scientific">Terrisporobacter othiniensis</name>
    <dbReference type="NCBI Taxonomy" id="1577792"/>
    <lineage>
        <taxon>Bacteria</taxon>
        <taxon>Bacillati</taxon>
        <taxon>Bacillota</taxon>
        <taxon>Clostridia</taxon>
        <taxon>Peptostreptococcales</taxon>
        <taxon>Peptostreptococcaceae</taxon>
        <taxon>Terrisporobacter</taxon>
    </lineage>
</organism>
<keyword evidence="6 8" id="KW-1133">Transmembrane helix</keyword>
<feature type="transmembrane region" description="Helical" evidence="8">
    <location>
        <begin position="213"/>
        <end position="236"/>
    </location>
</feature>
<feature type="transmembrane region" description="Helical" evidence="8">
    <location>
        <begin position="171"/>
        <end position="193"/>
    </location>
</feature>
<comment type="subcellular location">
    <subcellularLocation>
        <location evidence="1">Cell membrane</location>
        <topology evidence="1">Multi-pass membrane protein</topology>
    </subcellularLocation>
</comment>
<dbReference type="GO" id="GO:0005886">
    <property type="term" value="C:plasma membrane"/>
    <property type="evidence" value="ECO:0007669"/>
    <property type="project" value="UniProtKB-SubCell"/>
</dbReference>
<comment type="similarity">
    <text evidence="2">Belongs to the binding-protein-dependent transport system permease family. FecCD subfamily.</text>
</comment>
<keyword evidence="10" id="KW-1185">Reference proteome</keyword>
<feature type="transmembrane region" description="Helical" evidence="8">
    <location>
        <begin position="140"/>
        <end position="159"/>
    </location>
</feature>
<keyword evidence="7 8" id="KW-0472">Membrane</keyword>
<dbReference type="PANTHER" id="PTHR30472">
    <property type="entry name" value="FERRIC ENTEROBACTIN TRANSPORT SYSTEM PERMEASE PROTEIN"/>
    <property type="match status" value="1"/>
</dbReference>
<dbReference type="FunFam" id="1.10.3470.10:FF:000001">
    <property type="entry name" value="Vitamin B12 ABC transporter permease BtuC"/>
    <property type="match status" value="1"/>
</dbReference>
<keyword evidence="3" id="KW-0813">Transport</keyword>
<evidence type="ECO:0000256" key="8">
    <source>
        <dbReference type="SAM" id="Phobius"/>
    </source>
</evidence>
<evidence type="ECO:0000256" key="3">
    <source>
        <dbReference type="ARBA" id="ARBA00022448"/>
    </source>
</evidence>
<keyword evidence="5 8" id="KW-0812">Transmembrane</keyword>
<dbReference type="InterPro" id="IPR000522">
    <property type="entry name" value="ABC_transptr_permease_BtuC"/>
</dbReference>
<dbReference type="EMBL" id="JWHR01000038">
    <property type="protein sequence ID" value="KHS58366.1"/>
    <property type="molecule type" value="Genomic_DNA"/>
</dbReference>
<feature type="transmembrane region" description="Helical" evidence="8">
    <location>
        <begin position="111"/>
        <end position="134"/>
    </location>
</feature>
<dbReference type="Pfam" id="PF01032">
    <property type="entry name" value="FecCD"/>
    <property type="match status" value="1"/>
</dbReference>
<evidence type="ECO:0000256" key="4">
    <source>
        <dbReference type="ARBA" id="ARBA00022475"/>
    </source>
</evidence>
<protein>
    <submittedName>
        <fullName evidence="9">Iron ABC transporter permease</fullName>
    </submittedName>
</protein>
<dbReference type="Proteomes" id="UP000031189">
    <property type="component" value="Unassembled WGS sequence"/>
</dbReference>
<proteinExistence type="inferred from homology"/>
<feature type="transmembrane region" description="Helical" evidence="8">
    <location>
        <begin position="273"/>
        <end position="291"/>
    </location>
</feature>
<dbReference type="CDD" id="cd06550">
    <property type="entry name" value="TM_ABC_iron-siderophores_like"/>
    <property type="match status" value="1"/>
</dbReference>
<name>A0A0B3VNK1_9FIRM</name>
<evidence type="ECO:0000256" key="6">
    <source>
        <dbReference type="ARBA" id="ARBA00022989"/>
    </source>
</evidence>
<dbReference type="Gene3D" id="1.10.3470.10">
    <property type="entry name" value="ABC transporter involved in vitamin B12 uptake, BtuC"/>
    <property type="match status" value="1"/>
</dbReference>
<feature type="transmembrane region" description="Helical" evidence="8">
    <location>
        <begin position="79"/>
        <end position="99"/>
    </location>
</feature>
<dbReference type="PANTHER" id="PTHR30472:SF18">
    <property type="entry name" value="IRON(III) DICITRATE ABC TRANSPORTER,PERMEASE PROTEIN"/>
    <property type="match status" value="1"/>
</dbReference>
<comment type="caution">
    <text evidence="9">The sequence shown here is derived from an EMBL/GenBank/DDBJ whole genome shotgun (WGS) entry which is preliminary data.</text>
</comment>
<dbReference type="SUPFAM" id="SSF81345">
    <property type="entry name" value="ABC transporter involved in vitamin B12 uptake, BtuC"/>
    <property type="match status" value="1"/>
</dbReference>
<evidence type="ECO:0000256" key="7">
    <source>
        <dbReference type="ARBA" id="ARBA00023136"/>
    </source>
</evidence>
<evidence type="ECO:0000313" key="10">
    <source>
        <dbReference type="Proteomes" id="UP000031189"/>
    </source>
</evidence>
<evidence type="ECO:0000256" key="1">
    <source>
        <dbReference type="ARBA" id="ARBA00004651"/>
    </source>
</evidence>
<gene>
    <name evidence="9" type="ORF">QX51_03445</name>
</gene>